<evidence type="ECO:0000313" key="1">
    <source>
        <dbReference type="EMBL" id="KKQ34875.1"/>
    </source>
</evidence>
<organism evidence="1 2">
    <name type="scientific">candidate division WS6 bacterium GW2011_GWA2_37_6</name>
    <dbReference type="NCBI Taxonomy" id="1619087"/>
    <lineage>
        <taxon>Bacteria</taxon>
        <taxon>Candidatus Dojkabacteria</taxon>
    </lineage>
</organism>
<name>A0A0G0H8L8_9BACT</name>
<dbReference type="EMBL" id="LBTH01000044">
    <property type="protein sequence ID" value="KKQ34875.1"/>
    <property type="molecule type" value="Genomic_DNA"/>
</dbReference>
<dbReference type="Proteomes" id="UP000034852">
    <property type="component" value="Unassembled WGS sequence"/>
</dbReference>
<gene>
    <name evidence="1" type="ORF">US52_C0044G0005</name>
</gene>
<protein>
    <submittedName>
        <fullName evidence="1">Uncharacterized protein</fullName>
    </submittedName>
</protein>
<reference evidence="1 2" key="1">
    <citation type="journal article" date="2015" name="Nature">
        <title>rRNA introns, odd ribosomes, and small enigmatic genomes across a large radiation of phyla.</title>
        <authorList>
            <person name="Brown C.T."/>
            <person name="Hug L.A."/>
            <person name="Thomas B.C."/>
            <person name="Sharon I."/>
            <person name="Castelle C.J."/>
            <person name="Singh A."/>
            <person name="Wilkins M.J."/>
            <person name="Williams K.H."/>
            <person name="Banfield J.F."/>
        </authorList>
    </citation>
    <scope>NUCLEOTIDE SEQUENCE [LARGE SCALE GENOMIC DNA]</scope>
</reference>
<sequence>MAHTRKTYPPEFKLMPEIEDVALPERAAGEVA</sequence>
<proteinExistence type="predicted"/>
<evidence type="ECO:0000313" key="2">
    <source>
        <dbReference type="Proteomes" id="UP000034852"/>
    </source>
</evidence>
<accession>A0A0G0H8L8</accession>
<dbReference type="AlphaFoldDB" id="A0A0G0H8L8"/>
<feature type="non-terminal residue" evidence="1">
    <location>
        <position position="32"/>
    </location>
</feature>
<comment type="caution">
    <text evidence="1">The sequence shown here is derived from an EMBL/GenBank/DDBJ whole genome shotgun (WGS) entry which is preliminary data.</text>
</comment>